<dbReference type="RefSeq" id="WP_092901681.1">
    <property type="nucleotide sequence ID" value="NZ_FOKK01000028.1"/>
</dbReference>
<dbReference type="AlphaFoldDB" id="A0A1I1CBL6"/>
<dbReference type="GO" id="GO:0005975">
    <property type="term" value="P:carbohydrate metabolic process"/>
    <property type="evidence" value="ECO:0007669"/>
    <property type="project" value="InterPro"/>
</dbReference>
<dbReference type="InterPro" id="IPR002516">
    <property type="entry name" value="Glyco_trans_11"/>
</dbReference>
<evidence type="ECO:0000313" key="3">
    <source>
        <dbReference type="EMBL" id="SFB60059.1"/>
    </source>
</evidence>
<gene>
    <name evidence="3" type="ORF">SAMN04489723_12825</name>
</gene>
<dbReference type="EMBL" id="FOKK01000028">
    <property type="protein sequence ID" value="SFB60059.1"/>
    <property type="molecule type" value="Genomic_DNA"/>
</dbReference>
<dbReference type="PANTHER" id="PTHR11927">
    <property type="entry name" value="GALACTOSIDE 2-L-FUCOSYLTRANSFERASE"/>
    <property type="match status" value="1"/>
</dbReference>
<dbReference type="OrthoDB" id="9794601at2"/>
<proteinExistence type="predicted"/>
<name>A0A1I1CBL6_9BACT</name>
<protein>
    <submittedName>
        <fullName evidence="3">Glycosyl transferase family 11</fullName>
    </submittedName>
</protein>
<sequence>MIFFDLQGRLGNQIFQIVFLSLMKKEFGETSFLIERNSDDYNLDLFEVDFRRELNPVNTISTFLIKMRNMMVPYKKLNMESCLDEYMPSKEYINSNLSGYFQTGNYYLKQKVWVSLLLKINQKYKAEFDSKYGQVFRDNQILTIHVRRGDYATTIFSEINSSGLLPFSWFESVFRSIPTIKYDKIFIVSDCVDELLIDSFFLNIGASFEVNSVEVDFQLIMNSDIAIISNSSFAWWASFLNPKVDKKIYAPYNWVGYNAGIEYPKGIMIEDFVWVK</sequence>
<dbReference type="PANTHER" id="PTHR11927:SF9">
    <property type="entry name" value="L-FUCOSYLTRANSFERASE"/>
    <property type="match status" value="1"/>
</dbReference>
<reference evidence="3 4" key="1">
    <citation type="submission" date="2016-10" db="EMBL/GenBank/DDBJ databases">
        <authorList>
            <person name="de Groot N.N."/>
        </authorList>
    </citation>
    <scope>NUCLEOTIDE SEQUENCE [LARGE SCALE GENOMIC DNA]</scope>
    <source>
        <strain evidence="3 4">DSM 23399</strain>
    </source>
</reference>
<evidence type="ECO:0000256" key="1">
    <source>
        <dbReference type="ARBA" id="ARBA00022676"/>
    </source>
</evidence>
<keyword evidence="2 3" id="KW-0808">Transferase</keyword>
<keyword evidence="4" id="KW-1185">Reference proteome</keyword>
<dbReference type="Pfam" id="PF01531">
    <property type="entry name" value="Glyco_transf_11"/>
    <property type="match status" value="1"/>
</dbReference>
<dbReference type="Proteomes" id="UP000198790">
    <property type="component" value="Unassembled WGS sequence"/>
</dbReference>
<keyword evidence="1" id="KW-0328">Glycosyltransferase</keyword>
<dbReference type="GO" id="GO:0008107">
    <property type="term" value="F:galactoside 2-alpha-L-fucosyltransferase activity"/>
    <property type="evidence" value="ECO:0007669"/>
    <property type="project" value="InterPro"/>
</dbReference>
<evidence type="ECO:0000256" key="2">
    <source>
        <dbReference type="ARBA" id="ARBA00022679"/>
    </source>
</evidence>
<dbReference type="GO" id="GO:0016020">
    <property type="term" value="C:membrane"/>
    <property type="evidence" value="ECO:0007669"/>
    <property type="project" value="InterPro"/>
</dbReference>
<evidence type="ECO:0000313" key="4">
    <source>
        <dbReference type="Proteomes" id="UP000198790"/>
    </source>
</evidence>
<dbReference type="STRING" id="237018.SAMN04489723_12825"/>
<organism evidence="3 4">
    <name type="scientific">Algoriphagus aquimarinus</name>
    <dbReference type="NCBI Taxonomy" id="237018"/>
    <lineage>
        <taxon>Bacteria</taxon>
        <taxon>Pseudomonadati</taxon>
        <taxon>Bacteroidota</taxon>
        <taxon>Cytophagia</taxon>
        <taxon>Cytophagales</taxon>
        <taxon>Cyclobacteriaceae</taxon>
        <taxon>Algoriphagus</taxon>
    </lineage>
</organism>
<accession>A0A1I1CBL6</accession>